<protein>
    <submittedName>
        <fullName evidence="1">Heme utilization cystosolic carrier protein HutX</fullName>
    </submittedName>
</protein>
<dbReference type="SUPFAM" id="SSF144064">
    <property type="entry name" value="Heme iron utilization protein-like"/>
    <property type="match status" value="1"/>
</dbReference>
<dbReference type="PIRSF" id="PIRSF030840">
    <property type="entry name" value="DUF1008"/>
    <property type="match status" value="1"/>
</dbReference>
<dbReference type="Pfam" id="PF06228">
    <property type="entry name" value="ChuX_HutX"/>
    <property type="match status" value="1"/>
</dbReference>
<dbReference type="EMBL" id="JAAOLX010000001">
    <property type="protein sequence ID" value="NHQ84783.1"/>
    <property type="molecule type" value="Genomic_DNA"/>
</dbReference>
<accession>A0ABX0KX48</accession>
<comment type="caution">
    <text evidence="1">The sequence shown here is derived from an EMBL/GenBank/DDBJ whole genome shotgun (WGS) entry which is preliminary data.</text>
</comment>
<dbReference type="CDD" id="cd16829">
    <property type="entry name" value="ChuX_HutX-like"/>
    <property type="match status" value="1"/>
</dbReference>
<dbReference type="Gene3D" id="3.40.1570.10">
    <property type="entry name" value="HemS/ChuS/ChuX like domains"/>
    <property type="match status" value="1"/>
</dbReference>
<evidence type="ECO:0000313" key="2">
    <source>
        <dbReference type="Proteomes" id="UP000712570"/>
    </source>
</evidence>
<dbReference type="Proteomes" id="UP000712570">
    <property type="component" value="Unassembled WGS sequence"/>
</dbReference>
<dbReference type="InterPro" id="IPR010413">
    <property type="entry name" value="HutX-like"/>
</dbReference>
<gene>
    <name evidence="1" type="primary">hutX</name>
    <name evidence="1" type="ORF">HA050_01445</name>
</gene>
<reference evidence="1 2" key="1">
    <citation type="submission" date="2020-03" db="EMBL/GenBank/DDBJ databases">
        <title>Draft genome sequence of environmentally isolated violet-colored cultures.</title>
        <authorList>
            <person name="Wilson H.S."/>
        </authorList>
    </citation>
    <scope>NUCLEOTIDE SEQUENCE [LARGE SCALE GENOMIC DNA]</scope>
    <source>
        <strain evidence="1 2">HSC-16F04</strain>
    </source>
</reference>
<dbReference type="NCBIfam" id="TIGR04108">
    <property type="entry name" value="HutX"/>
    <property type="match status" value="1"/>
</dbReference>
<evidence type="ECO:0000313" key="1">
    <source>
        <dbReference type="EMBL" id="NHQ84783.1"/>
    </source>
</evidence>
<proteinExistence type="predicted"/>
<keyword evidence="2" id="KW-1185">Reference proteome</keyword>
<organism evidence="1 2">
    <name type="scientific">Iodobacter violaceini</name>
    <dbReference type="NCBI Taxonomy" id="3044271"/>
    <lineage>
        <taxon>Bacteria</taxon>
        <taxon>Pseudomonadati</taxon>
        <taxon>Pseudomonadota</taxon>
        <taxon>Betaproteobacteria</taxon>
        <taxon>Neisseriales</taxon>
        <taxon>Chitinibacteraceae</taxon>
        <taxon>Iodobacter</taxon>
    </lineage>
</organism>
<sequence>MNNTQSLRERLSKNPGVVLEGLATAAAIPMNEVIECLPAAMWQRLAGEKMAELLLEMASWGDVTVIMHSSDVIMEFTGPVPLGEFSHGFFNLPGPTGLHGHLRVGNCGAIYAVERPFMGRDTASVLFINHEGGVMFKVFLGRDSRGEISASQLEALHRFFAKGEDVAGSKVG</sequence>
<dbReference type="RefSeq" id="WP_166821146.1">
    <property type="nucleotide sequence ID" value="NZ_JAAOLX010000001.1"/>
</dbReference>
<name>A0ABX0KX48_9NEIS</name>
<dbReference type="InterPro" id="IPR053733">
    <property type="entry name" value="Heme_Transport_Util_sf"/>
</dbReference>